<evidence type="ECO:0000313" key="5">
    <source>
        <dbReference type="EMBL" id="UNI21074.1"/>
    </source>
</evidence>
<dbReference type="GO" id="GO:0001671">
    <property type="term" value="F:ATPase activator activity"/>
    <property type="evidence" value="ECO:0007669"/>
    <property type="project" value="InterPro"/>
</dbReference>
<feature type="compositionally biased region" description="Low complexity" evidence="3">
    <location>
        <begin position="34"/>
        <end position="55"/>
    </location>
</feature>
<dbReference type="CDD" id="cd06257">
    <property type="entry name" value="DnaJ"/>
    <property type="match status" value="1"/>
</dbReference>
<dbReference type="InterPro" id="IPR036869">
    <property type="entry name" value="J_dom_sf"/>
</dbReference>
<feature type="region of interest" description="Disordered" evidence="3">
    <location>
        <begin position="34"/>
        <end position="63"/>
    </location>
</feature>
<dbReference type="PANTHER" id="PTHR14021:SF15">
    <property type="entry name" value="IRON-SULFUR CLUSTER CO-CHAPERONE PROTEIN HSCB"/>
    <property type="match status" value="1"/>
</dbReference>
<dbReference type="GeneID" id="72069044"/>
<dbReference type="GO" id="GO:0044571">
    <property type="term" value="P:[2Fe-2S] cluster assembly"/>
    <property type="evidence" value="ECO:0007669"/>
    <property type="project" value="InterPro"/>
</dbReference>
<dbReference type="SUPFAM" id="SSF47144">
    <property type="entry name" value="HSC20 (HSCB), C-terminal oligomerisation domain"/>
    <property type="match status" value="1"/>
</dbReference>
<dbReference type="OrthoDB" id="448954at2759"/>
<evidence type="ECO:0000256" key="1">
    <source>
        <dbReference type="ARBA" id="ARBA00010476"/>
    </source>
</evidence>
<dbReference type="KEGG" id="ptkz:JDV02_007095"/>
<gene>
    <name evidence="5" type="ORF">JDV02_007095</name>
</gene>
<dbReference type="NCBIfam" id="TIGR00714">
    <property type="entry name" value="hscB"/>
    <property type="match status" value="1"/>
</dbReference>
<name>A0A9Q8QLS1_9HYPO</name>
<evidence type="ECO:0000256" key="3">
    <source>
        <dbReference type="SAM" id="MobiDB-lite"/>
    </source>
</evidence>
<dbReference type="SUPFAM" id="SSF46565">
    <property type="entry name" value="Chaperone J-domain"/>
    <property type="match status" value="1"/>
</dbReference>
<dbReference type="InterPro" id="IPR036386">
    <property type="entry name" value="HscB_C_sf"/>
</dbReference>
<dbReference type="GO" id="GO:0051087">
    <property type="term" value="F:protein-folding chaperone binding"/>
    <property type="evidence" value="ECO:0007669"/>
    <property type="project" value="InterPro"/>
</dbReference>
<dbReference type="PANTHER" id="PTHR14021">
    <property type="entry name" value="IRON-SULFUR CLUSTER CO-CHAPERONE PROTEIN HSCB"/>
    <property type="match status" value="1"/>
</dbReference>
<keyword evidence="2" id="KW-0143">Chaperone</keyword>
<dbReference type="InterPro" id="IPR009073">
    <property type="entry name" value="HscB_oligo_C"/>
</dbReference>
<dbReference type="GO" id="GO:0051259">
    <property type="term" value="P:protein complex oligomerization"/>
    <property type="evidence" value="ECO:0007669"/>
    <property type="project" value="InterPro"/>
</dbReference>
<keyword evidence="6" id="KW-1185">Reference proteome</keyword>
<dbReference type="AlphaFoldDB" id="A0A9Q8QLS1"/>
<proteinExistence type="inferred from homology"/>
<dbReference type="GO" id="GO:0005739">
    <property type="term" value="C:mitochondrion"/>
    <property type="evidence" value="ECO:0007669"/>
    <property type="project" value="TreeGrafter"/>
</dbReference>
<dbReference type="Proteomes" id="UP000829364">
    <property type="component" value="Chromosome 6"/>
</dbReference>
<organism evidence="5 6">
    <name type="scientific">Purpureocillium takamizusanense</name>
    <dbReference type="NCBI Taxonomy" id="2060973"/>
    <lineage>
        <taxon>Eukaryota</taxon>
        <taxon>Fungi</taxon>
        <taxon>Dikarya</taxon>
        <taxon>Ascomycota</taxon>
        <taxon>Pezizomycotina</taxon>
        <taxon>Sordariomycetes</taxon>
        <taxon>Hypocreomycetidae</taxon>
        <taxon>Hypocreales</taxon>
        <taxon>Ophiocordycipitaceae</taxon>
        <taxon>Purpureocillium</taxon>
    </lineage>
</organism>
<feature type="region of interest" description="Disordered" evidence="3">
    <location>
        <begin position="78"/>
        <end position="125"/>
    </location>
</feature>
<dbReference type="Gene3D" id="1.10.287.110">
    <property type="entry name" value="DnaJ domain"/>
    <property type="match status" value="1"/>
</dbReference>
<reference evidence="5" key="1">
    <citation type="submission" date="2021-11" db="EMBL/GenBank/DDBJ databases">
        <title>Purpureocillium_takamizusanense_genome.</title>
        <authorList>
            <person name="Nguyen N.-H."/>
        </authorList>
    </citation>
    <scope>NUCLEOTIDE SEQUENCE</scope>
    <source>
        <strain evidence="5">PT3</strain>
    </source>
</reference>
<evidence type="ECO:0000259" key="4">
    <source>
        <dbReference type="PROSITE" id="PS50076"/>
    </source>
</evidence>
<dbReference type="InterPro" id="IPR004640">
    <property type="entry name" value="HscB"/>
</dbReference>
<dbReference type="RefSeq" id="XP_047844555.1">
    <property type="nucleotide sequence ID" value="XM_047988557.1"/>
</dbReference>
<dbReference type="PROSITE" id="PS50076">
    <property type="entry name" value="DNAJ_2"/>
    <property type="match status" value="1"/>
</dbReference>
<dbReference type="Gene3D" id="1.20.1280.20">
    <property type="entry name" value="HscB, C-terminal domain"/>
    <property type="match status" value="1"/>
</dbReference>
<feature type="compositionally biased region" description="Low complexity" evidence="3">
    <location>
        <begin position="78"/>
        <end position="100"/>
    </location>
</feature>
<dbReference type="Pfam" id="PF07743">
    <property type="entry name" value="HSCB_C"/>
    <property type="match status" value="1"/>
</dbReference>
<dbReference type="InterPro" id="IPR001623">
    <property type="entry name" value="DnaJ_domain"/>
</dbReference>
<evidence type="ECO:0000256" key="2">
    <source>
        <dbReference type="ARBA" id="ARBA00023186"/>
    </source>
</evidence>
<dbReference type="SMART" id="SM00271">
    <property type="entry name" value="DnaJ"/>
    <property type="match status" value="1"/>
</dbReference>
<evidence type="ECO:0000313" key="6">
    <source>
        <dbReference type="Proteomes" id="UP000829364"/>
    </source>
</evidence>
<comment type="similarity">
    <text evidence="1">Belongs to the HscB family.</text>
</comment>
<sequence>MRSSAMRAALRPEMQRAVAARLMSTSRTAMTATTMAKATTGSSSSSGSSSSNSNGPRRRRDAHGLVGTPSIRRALFSHSASVSSPSSSAAEVTEPPSAASTAQPSQEPDTLYGYFPSTLPDGPPPRGHFPIDTALLRREFLRLQAAHHPDKHPSGPAKALAERSSAAINHAYRTLADPLLRAQYLLALRGVDVAHDEALRADDQPALLAAVMDAHEAIEDAVRPQDLDPLRGDNDRRVARSVRLLEDAFRRDDVDAAKREAVRLRYWINIRDSIHNWEEGRPVVLQH</sequence>
<dbReference type="EMBL" id="CP086359">
    <property type="protein sequence ID" value="UNI21074.1"/>
    <property type="molecule type" value="Genomic_DNA"/>
</dbReference>
<protein>
    <recommendedName>
        <fullName evidence="4">J domain-containing protein</fullName>
    </recommendedName>
</protein>
<accession>A0A9Q8QLS1</accession>
<feature type="domain" description="J" evidence="4">
    <location>
        <begin position="110"/>
        <end position="188"/>
    </location>
</feature>